<proteinExistence type="predicted"/>
<comment type="caution">
    <text evidence="1">The sequence shown here is derived from an EMBL/GenBank/DDBJ whole genome shotgun (WGS) entry which is preliminary data.</text>
</comment>
<gene>
    <name evidence="1" type="ORF">DFJ69_6757</name>
</gene>
<dbReference type="AlphaFoldDB" id="A0A3D9T006"/>
<reference evidence="1 2" key="1">
    <citation type="submission" date="2018-08" db="EMBL/GenBank/DDBJ databases">
        <title>Sequencing the genomes of 1000 actinobacteria strains.</title>
        <authorList>
            <person name="Klenk H.-P."/>
        </authorList>
    </citation>
    <scope>NUCLEOTIDE SEQUENCE [LARGE SCALE GENOMIC DNA]</scope>
    <source>
        <strain evidence="1 2">DSM 43927</strain>
    </source>
</reference>
<dbReference type="RefSeq" id="WP_211328899.1">
    <property type="nucleotide sequence ID" value="NZ_QTTT01000001.1"/>
</dbReference>
<organism evidence="1 2">
    <name type="scientific">Thermomonospora umbrina</name>
    <dbReference type="NCBI Taxonomy" id="111806"/>
    <lineage>
        <taxon>Bacteria</taxon>
        <taxon>Bacillati</taxon>
        <taxon>Actinomycetota</taxon>
        <taxon>Actinomycetes</taxon>
        <taxon>Streptosporangiales</taxon>
        <taxon>Thermomonosporaceae</taxon>
        <taxon>Thermomonospora</taxon>
    </lineage>
</organism>
<keyword evidence="2" id="KW-1185">Reference proteome</keyword>
<dbReference type="Proteomes" id="UP000256661">
    <property type="component" value="Unassembled WGS sequence"/>
</dbReference>
<evidence type="ECO:0000313" key="2">
    <source>
        <dbReference type="Proteomes" id="UP000256661"/>
    </source>
</evidence>
<evidence type="ECO:0000313" key="1">
    <source>
        <dbReference type="EMBL" id="REF01158.1"/>
    </source>
</evidence>
<name>A0A3D9T006_9ACTN</name>
<dbReference type="EMBL" id="QTTT01000001">
    <property type="protein sequence ID" value="REF01158.1"/>
    <property type="molecule type" value="Genomic_DNA"/>
</dbReference>
<protein>
    <submittedName>
        <fullName evidence="1">Uncharacterized protein</fullName>
    </submittedName>
</protein>
<sequence length="669" mass="73303">MGEGVLWRWRIKEYRSLAALVVPSVFEETDLIPRNVAELRSQDGGHARAAEELYARMCGRDLFYDLEPLRPVPEVQMIRPPQAVFHGGRGTCLDLVLAFAGMCVAARLRPFVTLIEYDRPRASHALLLLPPAFADAPMHAAQDGLRAEDGLGDGLAWAEVDGLLRLGWIALDVTGATRYEEADDRPLGFAQAGRQAAQLLERADRITLVDVVHLQGRGFDARADAVPVLARAPSLDAGVRRRFAGLLGVVARHVGCEPPVRWDPAELALLLRRIPAAGPEAVPGHPHAHDALAALHDAVEAKGALAALGDPVALDLGIDRLHALYRRHVGRWPEGTTLDDLLVEAASAAIVERRPGAARPAEHLTALARLVLGLARAAGADSLDGGLGRWVTGGPGHQLADARDYLADRCAEPGWMLIDLGEDSRSGELRWPTAVSAVIVDVRGRPEWRESVECRPTRDGLEDGLRRLLAATPARRRIFVDLVAPRALFDAGIEDWPLADLGGGFYAPLSGDWFRPRYRWSMRTRHERLRELLEHRAGQACWTGSPPVLNAESTSGESAFRRWATRNLQPYLVTGSERRSGPDPLRLMLKEGYGYAFWFPEGMDERVPDRAGAAMAELAGAAGCRNGLPDRLAELVDDRMVTVWEDPRGREGFPMPHRHVLENPRGGMT</sequence>
<accession>A0A3D9T006</accession>